<keyword evidence="1" id="KW-0472">Membrane</keyword>
<dbReference type="HOGENOM" id="CLU_482048_0_0_11"/>
<evidence type="ECO:0000313" key="2">
    <source>
        <dbReference type="EMBL" id="BAL91882.1"/>
    </source>
</evidence>
<dbReference type="InterPro" id="IPR015919">
    <property type="entry name" value="Cadherin-like_sf"/>
</dbReference>
<dbReference type="PATRIC" id="fig|512565.3.peg.6667"/>
<dbReference type="RefSeq" id="WP_014446767.1">
    <property type="nucleotide sequence ID" value="NC_017093.1"/>
</dbReference>
<dbReference type="NCBIfam" id="TIGR02532">
    <property type="entry name" value="IV_pilin_GFxxxE"/>
    <property type="match status" value="1"/>
</dbReference>
<evidence type="ECO:0000256" key="1">
    <source>
        <dbReference type="SAM" id="Phobius"/>
    </source>
</evidence>
<dbReference type="Pfam" id="PF07963">
    <property type="entry name" value="N_methyl"/>
    <property type="match status" value="1"/>
</dbReference>
<dbReference type="Pfam" id="PF05345">
    <property type="entry name" value="He_PIG"/>
    <property type="match status" value="3"/>
</dbReference>
<dbReference type="AlphaFoldDB" id="I0HFU5"/>
<feature type="transmembrane region" description="Helical" evidence="1">
    <location>
        <begin position="12"/>
        <end position="33"/>
    </location>
</feature>
<dbReference type="Gene3D" id="2.60.40.10">
    <property type="entry name" value="Immunoglobulins"/>
    <property type="match status" value="3"/>
</dbReference>
<dbReference type="InterPro" id="IPR013783">
    <property type="entry name" value="Ig-like_fold"/>
</dbReference>
<dbReference type="KEGG" id="ams:AMIS_66620"/>
<dbReference type="GO" id="GO:0005509">
    <property type="term" value="F:calcium ion binding"/>
    <property type="evidence" value="ECO:0007669"/>
    <property type="project" value="InterPro"/>
</dbReference>
<dbReference type="OrthoDB" id="3373017at2"/>
<proteinExistence type="predicted"/>
<reference evidence="2 3" key="1">
    <citation type="submission" date="2012-02" db="EMBL/GenBank/DDBJ databases">
        <title>Complete genome sequence of Actinoplanes missouriensis 431 (= NBRC 102363).</title>
        <authorList>
            <person name="Ohnishi Y."/>
            <person name="Ishikawa J."/>
            <person name="Sekine M."/>
            <person name="Hosoyama A."/>
            <person name="Harada T."/>
            <person name="Narita H."/>
            <person name="Hata T."/>
            <person name="Konno Y."/>
            <person name="Tutikane K."/>
            <person name="Fujita N."/>
            <person name="Horinouchi S."/>
            <person name="Hayakawa M."/>
        </authorList>
    </citation>
    <scope>NUCLEOTIDE SEQUENCE [LARGE SCALE GENOMIC DNA]</scope>
    <source>
        <strain evidence="3">ATCC 14538 / DSM 43046 / CBS 188.64 / JCM 3121 / NBRC 102363 / NCIMB 12654 / NRRL B-3342 / UNCC 431</strain>
    </source>
</reference>
<organism evidence="2 3">
    <name type="scientific">Actinoplanes missouriensis (strain ATCC 14538 / DSM 43046 / CBS 188.64 / JCM 3121 / NBRC 102363 / NCIMB 12654 / NRRL B-3342 / UNCC 431)</name>
    <dbReference type="NCBI Taxonomy" id="512565"/>
    <lineage>
        <taxon>Bacteria</taxon>
        <taxon>Bacillati</taxon>
        <taxon>Actinomycetota</taxon>
        <taxon>Actinomycetes</taxon>
        <taxon>Micromonosporales</taxon>
        <taxon>Micromonosporaceae</taxon>
        <taxon>Actinoplanes</taxon>
    </lineage>
</organism>
<dbReference type="STRING" id="512565.AMIS_66620"/>
<gene>
    <name evidence="2" type="ordered locus">AMIS_66620</name>
</gene>
<dbReference type="EMBL" id="AP012319">
    <property type="protein sequence ID" value="BAL91882.1"/>
    <property type="molecule type" value="Genomic_DNA"/>
</dbReference>
<evidence type="ECO:0008006" key="4">
    <source>
        <dbReference type="Google" id="ProtNLM"/>
    </source>
</evidence>
<dbReference type="Proteomes" id="UP000007882">
    <property type="component" value="Chromosome"/>
</dbReference>
<protein>
    <recommendedName>
        <fullName evidence="4">Prepilin-type N-terminal cleavage/methylation domain-containing protein</fullName>
    </recommendedName>
</protein>
<keyword evidence="1" id="KW-0812">Transmembrane</keyword>
<keyword evidence="3" id="KW-1185">Reference proteome</keyword>
<keyword evidence="1" id="KW-1133">Transmembrane helix</keyword>
<sequence length="486" mass="50012">MRGERADDGFTMIETIISIAVISIVMLSLTQYFTQTMRINNYQGDRLAAIEVANSAMERVRGLKVAAIVSGRDQASVAYQWDPARGLIDPVAGLLDQSTMVYDTGATDQADVAAQAAYADKPAGAALPTTWTVVTVDGLPYQQHFYVGACERLPGVSGDCVKSAGSGRTIPFYRVIIAVTWKGNTCTDGACSYVTSSLIGSETEEPIFNTNEGATALDIADPGTPVNDVSVPMSKTFTAEGGGGGYVWTVSTLPTGLTLDSTTGTVSGTPTTVKSTTSIRLTVTDAYDQQDYVTLTWVIRALPTLNKINAVTTTGGVAASVPFTANNGASPYAWTVTGLPAGVTLTGASTANASTAATLTSTNTVTGTPTAVGVHTVSVTVTDAYGQTAAQSFTWTVPALSITTSSFTTVPAGTAISAVTLVAAGGIQPYTSWTATGLPTGLTLNGTTGVISGTPTVAKNYQVTLTVTDTAKSTVSSAKAISWKIS</sequence>
<dbReference type="eggNOG" id="COG4625">
    <property type="taxonomic scope" value="Bacteria"/>
</dbReference>
<dbReference type="GO" id="GO:0005975">
    <property type="term" value="P:carbohydrate metabolic process"/>
    <property type="evidence" value="ECO:0007669"/>
    <property type="project" value="UniProtKB-ARBA"/>
</dbReference>
<dbReference type="InterPro" id="IPR012902">
    <property type="entry name" value="N_methyl_site"/>
</dbReference>
<dbReference type="GO" id="GO:0016020">
    <property type="term" value="C:membrane"/>
    <property type="evidence" value="ECO:0007669"/>
    <property type="project" value="InterPro"/>
</dbReference>
<name>I0HFU5_ACTM4</name>
<accession>I0HFU5</accession>
<evidence type="ECO:0000313" key="3">
    <source>
        <dbReference type="Proteomes" id="UP000007882"/>
    </source>
</evidence>
<dbReference type="SUPFAM" id="SSF49313">
    <property type="entry name" value="Cadherin-like"/>
    <property type="match status" value="2"/>
</dbReference>